<dbReference type="PROSITE" id="PS51257">
    <property type="entry name" value="PROKAR_LIPOPROTEIN"/>
    <property type="match status" value="1"/>
</dbReference>
<dbReference type="RefSeq" id="WP_116857148.1">
    <property type="nucleotide sequence ID" value="NZ_QTJV01000016.1"/>
</dbReference>
<dbReference type="Gene3D" id="3.40.1000.10">
    <property type="entry name" value="Mog1/PsbP, alpha/beta/alpha sandwich"/>
    <property type="match status" value="1"/>
</dbReference>
<dbReference type="OrthoDB" id="673905at2"/>
<accession>A0A3E1NTE1</accession>
<organism evidence="1 2">
    <name type="scientific">Chitinophaga silvisoli</name>
    <dbReference type="NCBI Taxonomy" id="2291814"/>
    <lineage>
        <taxon>Bacteria</taxon>
        <taxon>Pseudomonadati</taxon>
        <taxon>Bacteroidota</taxon>
        <taxon>Chitinophagia</taxon>
        <taxon>Chitinophagales</taxon>
        <taxon>Chitinophagaceae</taxon>
        <taxon>Chitinophaga</taxon>
    </lineage>
</organism>
<dbReference type="SUPFAM" id="SSF55724">
    <property type="entry name" value="Mog1p/PsbP-like"/>
    <property type="match status" value="1"/>
</dbReference>
<sequence length="181" mass="19907">MKKIVGLLVLTLALACNTKQQPKTAEEVLSTINKTNLNKGSQNYHLDTPEGWTTDHKTIQGINYYYIIAPNTGEVPSPNINLLTESMQGASLKDYIAKSLSSLKQVLPTSEVKASGDITANGIQGAWYNYTMEMQGVKAYLMAYVFPKDGIAYVITGICPPDKATKYRPVFDSVAKSFKMD</sequence>
<evidence type="ECO:0000313" key="1">
    <source>
        <dbReference type="EMBL" id="RFM31114.1"/>
    </source>
</evidence>
<dbReference type="Proteomes" id="UP000261174">
    <property type="component" value="Unassembled WGS sequence"/>
</dbReference>
<evidence type="ECO:0000313" key="2">
    <source>
        <dbReference type="Proteomes" id="UP000261174"/>
    </source>
</evidence>
<keyword evidence="2" id="KW-1185">Reference proteome</keyword>
<dbReference type="AlphaFoldDB" id="A0A3E1NTE1"/>
<name>A0A3E1NTE1_9BACT</name>
<comment type="caution">
    <text evidence="1">The sequence shown here is derived from an EMBL/GenBank/DDBJ whole genome shotgun (WGS) entry which is preliminary data.</text>
</comment>
<dbReference type="EMBL" id="QTJV01000016">
    <property type="protein sequence ID" value="RFM31114.1"/>
    <property type="molecule type" value="Genomic_DNA"/>
</dbReference>
<gene>
    <name evidence="1" type="ORF">DXN04_30200</name>
</gene>
<dbReference type="InterPro" id="IPR016123">
    <property type="entry name" value="Mog1/PsbP_a/b/a-sand"/>
</dbReference>
<proteinExistence type="predicted"/>
<protein>
    <submittedName>
        <fullName evidence="1">DUF1795 domain-containing protein</fullName>
    </submittedName>
</protein>
<reference evidence="1 2" key="1">
    <citation type="submission" date="2018-08" db="EMBL/GenBank/DDBJ databases">
        <title>Chitinophaga sp. K20C18050901, a novel bacterium isolated from forest soil.</title>
        <authorList>
            <person name="Wang C."/>
        </authorList>
    </citation>
    <scope>NUCLEOTIDE SEQUENCE [LARGE SCALE GENOMIC DNA]</scope>
    <source>
        <strain evidence="1 2">K20C18050901</strain>
    </source>
</reference>